<dbReference type="PANTHER" id="PTHR36106:SF2">
    <property type="entry name" value="C4-DICARBOXYLATE TRANSPORTER DCUA"/>
    <property type="match status" value="1"/>
</dbReference>
<evidence type="ECO:0000256" key="6">
    <source>
        <dbReference type="ARBA" id="ARBA00022692"/>
    </source>
</evidence>
<organism evidence="15 16">
    <name type="scientific">Sutterella wadsworthensis 2_1_59BFAA</name>
    <dbReference type="NCBI Taxonomy" id="742823"/>
    <lineage>
        <taxon>Bacteria</taxon>
        <taxon>Pseudomonadati</taxon>
        <taxon>Pseudomonadota</taxon>
        <taxon>Betaproteobacteria</taxon>
        <taxon>Burkholderiales</taxon>
        <taxon>Sutterellaceae</taxon>
        <taxon>Sutterella</taxon>
    </lineage>
</organism>
<evidence type="ECO:0000256" key="12">
    <source>
        <dbReference type="ARBA" id="ARBA00036117"/>
    </source>
</evidence>
<dbReference type="NCBIfam" id="NF006927">
    <property type="entry name" value="PRK09412.1"/>
    <property type="match status" value="1"/>
</dbReference>
<keyword evidence="5 13" id="KW-0997">Cell inner membrane</keyword>
<comment type="function">
    <text evidence="13">Responsible for the transport of C4-dicarboxylates.</text>
</comment>
<dbReference type="GO" id="GO:0005886">
    <property type="term" value="C:plasma membrane"/>
    <property type="evidence" value="ECO:0007669"/>
    <property type="project" value="UniProtKB-SubCell"/>
</dbReference>
<proteinExistence type="inferred from homology"/>
<keyword evidence="3 13" id="KW-0813">Transport</keyword>
<dbReference type="eggNOG" id="COG2704">
    <property type="taxonomic scope" value="Bacteria"/>
</dbReference>
<comment type="catalytic activity">
    <reaction evidence="12">
        <text>fumarate(in) + L-aspartate(out) = fumarate(out) + L-aspartate(in)</text>
        <dbReference type="Rhea" id="RHEA:72459"/>
        <dbReference type="ChEBI" id="CHEBI:29806"/>
        <dbReference type="ChEBI" id="CHEBI:29991"/>
    </reaction>
    <physiologicalReaction direction="left-to-right" evidence="12">
        <dbReference type="Rhea" id="RHEA:72460"/>
    </physiologicalReaction>
</comment>
<feature type="transmembrane region" description="Helical" evidence="14">
    <location>
        <begin position="51"/>
        <end position="70"/>
    </location>
</feature>
<dbReference type="HOGENOM" id="CLU_036056_1_1_4"/>
<dbReference type="PATRIC" id="fig|742823.3.peg.2043"/>
<evidence type="ECO:0000256" key="5">
    <source>
        <dbReference type="ARBA" id="ARBA00022519"/>
    </source>
</evidence>
<comment type="caution">
    <text evidence="15">The sequence shown here is derived from an EMBL/GenBank/DDBJ whole genome shotgun (WGS) entry which is preliminary data.</text>
</comment>
<evidence type="ECO:0000256" key="14">
    <source>
        <dbReference type="SAM" id="Phobius"/>
    </source>
</evidence>
<evidence type="ECO:0000256" key="4">
    <source>
        <dbReference type="ARBA" id="ARBA00022475"/>
    </source>
</evidence>
<feature type="transmembrane region" description="Helical" evidence="14">
    <location>
        <begin position="349"/>
        <end position="376"/>
    </location>
</feature>
<feature type="transmembrane region" description="Helical" evidence="14">
    <location>
        <begin position="164"/>
        <end position="186"/>
    </location>
</feature>
<evidence type="ECO:0000256" key="11">
    <source>
        <dbReference type="ARBA" id="ARBA00034287"/>
    </source>
</evidence>
<gene>
    <name evidence="15" type="ORF">HMPREF9465_02043</name>
</gene>
<reference evidence="15 16" key="1">
    <citation type="submission" date="2012-05" db="EMBL/GenBank/DDBJ databases">
        <title>The Genome Sequence of Sutterella wadsworthensis 2_1_59BFAA.</title>
        <authorList>
            <consortium name="The Broad Institute Genome Sequencing Platform"/>
            <person name="Earl A."/>
            <person name="Ward D."/>
            <person name="Feldgarden M."/>
            <person name="Gevers D."/>
            <person name="Daigneault M."/>
            <person name="Strauss J."/>
            <person name="Allen-Vercoe E."/>
            <person name="Walker B."/>
            <person name="Young S.K."/>
            <person name="Zeng Q."/>
            <person name="Gargeya S."/>
            <person name="Fitzgerald M."/>
            <person name="Haas B."/>
            <person name="Abouelleil A."/>
            <person name="Alvarado L."/>
            <person name="Arachchi H.M."/>
            <person name="Berlin A.M."/>
            <person name="Chapman S.B."/>
            <person name="Goldberg J."/>
            <person name="Griggs A."/>
            <person name="Gujja S."/>
            <person name="Hansen M."/>
            <person name="Howarth C."/>
            <person name="Imamovic A."/>
            <person name="Larimer J."/>
            <person name="McCowen C."/>
            <person name="Montmayeur A."/>
            <person name="Murphy C."/>
            <person name="Neiman D."/>
            <person name="Pearson M."/>
            <person name="Priest M."/>
            <person name="Roberts A."/>
            <person name="Saif S."/>
            <person name="Shea T."/>
            <person name="Sisk P."/>
            <person name="Sykes S."/>
            <person name="Wortman J."/>
            <person name="Nusbaum C."/>
            <person name="Birren B."/>
        </authorList>
    </citation>
    <scope>NUCLEOTIDE SEQUENCE [LARGE SCALE GENOMIC DNA]</scope>
    <source>
        <strain evidence="15 16">2_1_59BFAA</strain>
    </source>
</reference>
<comment type="similarity">
    <text evidence="2 13">Belongs to the DcuA/DcuB transporter (TC 2.A.13.1) family.</text>
</comment>
<protein>
    <recommendedName>
        <fullName evidence="13">C4-dicarboxylate transporter</fullName>
    </recommendedName>
</protein>
<evidence type="ECO:0000256" key="13">
    <source>
        <dbReference type="PIRNR" id="PIRNR004539"/>
    </source>
</evidence>
<dbReference type="NCBIfam" id="TIGR00770">
    <property type="entry name" value="Dcu"/>
    <property type="match status" value="1"/>
</dbReference>
<keyword evidence="7 14" id="KW-1133">Transmembrane helix</keyword>
<dbReference type="Pfam" id="PF03605">
    <property type="entry name" value="DcuA_DcuB"/>
    <property type="match status" value="1"/>
</dbReference>
<evidence type="ECO:0000256" key="8">
    <source>
        <dbReference type="ARBA" id="ARBA00023136"/>
    </source>
</evidence>
<evidence type="ECO:0000313" key="16">
    <source>
        <dbReference type="Proteomes" id="UP000005835"/>
    </source>
</evidence>
<comment type="catalytic activity">
    <reaction evidence="9">
        <text>L-aspartate(in) + succinate(out) = L-aspartate(out) + succinate(in)</text>
        <dbReference type="Rhea" id="RHEA:29343"/>
        <dbReference type="ChEBI" id="CHEBI:29991"/>
        <dbReference type="ChEBI" id="CHEBI:30031"/>
    </reaction>
    <physiologicalReaction direction="right-to-left" evidence="9">
        <dbReference type="Rhea" id="RHEA:29345"/>
    </physiologicalReaction>
</comment>
<feature type="transmembrane region" description="Helical" evidence="14">
    <location>
        <begin position="6"/>
        <end position="39"/>
    </location>
</feature>
<dbReference type="EMBL" id="ADMG01000046">
    <property type="protein sequence ID" value="EKB30306.1"/>
    <property type="molecule type" value="Genomic_DNA"/>
</dbReference>
<dbReference type="GO" id="GO:0015556">
    <property type="term" value="F:C4-dicarboxylate transmembrane transporter activity"/>
    <property type="evidence" value="ECO:0007669"/>
    <property type="project" value="InterPro"/>
</dbReference>
<dbReference type="PANTHER" id="PTHR36106">
    <property type="entry name" value="ANAEROBIC C4-DICARBOXYLATE TRANSPORTER DCUB"/>
    <property type="match status" value="1"/>
</dbReference>
<feature type="transmembrane region" description="Helical" evidence="14">
    <location>
        <begin position="90"/>
        <end position="113"/>
    </location>
</feature>
<accession>K1JJH8</accession>
<keyword evidence="4 13" id="KW-1003">Cell membrane</keyword>
<comment type="subcellular location">
    <subcellularLocation>
        <location evidence="1 13">Cell inner membrane</location>
        <topology evidence="1 13">Multi-pass membrane protein</topology>
    </subcellularLocation>
</comment>
<evidence type="ECO:0000256" key="9">
    <source>
        <dbReference type="ARBA" id="ARBA00034237"/>
    </source>
</evidence>
<dbReference type="Proteomes" id="UP000005835">
    <property type="component" value="Unassembled WGS sequence"/>
</dbReference>
<feature type="transmembrane region" description="Helical" evidence="14">
    <location>
        <begin position="410"/>
        <end position="432"/>
    </location>
</feature>
<dbReference type="RefSeq" id="WP_005436757.1">
    <property type="nucleotide sequence ID" value="NZ_JH815520.1"/>
</dbReference>
<evidence type="ECO:0000256" key="7">
    <source>
        <dbReference type="ARBA" id="ARBA00022989"/>
    </source>
</evidence>
<dbReference type="InterPro" id="IPR004668">
    <property type="entry name" value="Anaer_Dcu_memb_transpt"/>
</dbReference>
<sequence>MVYIHFALLFACIIYAAKLGGIGVGMAGGFGMAIAVFCLGIPPGPMPLDVILIIMSVLFACSVMHVAGGMDYMVRVASRVLRANPKYINILAPAIAFLLTILSGTGFTTMSILNVIQEVAKQNGVRPSQPLTSAVVASQIAISASPISAATAAMWVVVETMGVSFGQVLCVILPAGLFGAAVASLISAFQGVDLEKDPIFQARMKAGLVAMSSQEQREAPLPKGAKLSVVIFLLSVVFIVAMLLFKKEIGHTLGSRDIIVITMLFISMLMYWFCDVELTKIKNSSIFKGGYESLVVILGICWLASTVIGIYIPTIKEQATVLLGQYPGLLALAFFCVSALLFSQGATSALLVPVAASLGCDAPMILACFVAVSGIFVTNVYPTSAFAISCDDTGSFMGKWSGTYVINHPFFLPGCLGLVAAIPFGFLMAGLVF</sequence>
<name>K1JJH8_9BURK</name>
<evidence type="ECO:0000313" key="15">
    <source>
        <dbReference type="EMBL" id="EKB30306.1"/>
    </source>
</evidence>
<feature type="transmembrane region" description="Helical" evidence="14">
    <location>
        <begin position="227"/>
        <end position="245"/>
    </location>
</feature>
<comment type="catalytic activity">
    <reaction evidence="11">
        <text>fumarate(in) + succinate(out) = fumarate(out) + succinate(in)</text>
        <dbReference type="Rhea" id="RHEA:29323"/>
        <dbReference type="ChEBI" id="CHEBI:29806"/>
        <dbReference type="ChEBI" id="CHEBI:30031"/>
    </reaction>
    <physiologicalReaction direction="right-to-left" evidence="11">
        <dbReference type="Rhea" id="RHEA:29325"/>
    </physiologicalReaction>
</comment>
<feature type="transmembrane region" description="Helical" evidence="14">
    <location>
        <begin position="294"/>
        <end position="312"/>
    </location>
</feature>
<evidence type="ECO:0000256" key="10">
    <source>
        <dbReference type="ARBA" id="ARBA00034284"/>
    </source>
</evidence>
<evidence type="ECO:0000256" key="1">
    <source>
        <dbReference type="ARBA" id="ARBA00004429"/>
    </source>
</evidence>
<feature type="transmembrane region" description="Helical" evidence="14">
    <location>
        <begin position="324"/>
        <end position="342"/>
    </location>
</feature>
<dbReference type="AlphaFoldDB" id="K1JJH8"/>
<keyword evidence="16" id="KW-1185">Reference proteome</keyword>
<keyword evidence="8 13" id="KW-0472">Membrane</keyword>
<dbReference type="PIRSF" id="PIRSF004539">
    <property type="entry name" value="C4-dicrbxl_trns"/>
    <property type="match status" value="1"/>
</dbReference>
<evidence type="ECO:0000256" key="2">
    <source>
        <dbReference type="ARBA" id="ARBA00006413"/>
    </source>
</evidence>
<evidence type="ECO:0000256" key="3">
    <source>
        <dbReference type="ARBA" id="ARBA00022448"/>
    </source>
</evidence>
<dbReference type="NCBIfam" id="NF009136">
    <property type="entry name" value="PRK12489.1"/>
    <property type="match status" value="1"/>
</dbReference>
<keyword evidence="6 14" id="KW-0812">Transmembrane</keyword>
<dbReference type="OrthoDB" id="9157063at2"/>
<feature type="transmembrane region" description="Helical" evidence="14">
    <location>
        <begin position="257"/>
        <end position="274"/>
    </location>
</feature>
<comment type="catalytic activity">
    <reaction evidence="10">
        <text>(S)-malate(in) + succinate(out) = (S)-malate(out) + succinate(in)</text>
        <dbReference type="Rhea" id="RHEA:29327"/>
        <dbReference type="ChEBI" id="CHEBI:15589"/>
        <dbReference type="ChEBI" id="CHEBI:30031"/>
    </reaction>
    <physiologicalReaction direction="right-to-left" evidence="10">
        <dbReference type="Rhea" id="RHEA:29329"/>
    </physiologicalReaction>
</comment>